<evidence type="ECO:0000313" key="5">
    <source>
        <dbReference type="EMBL" id="RNF33571.1"/>
    </source>
</evidence>
<dbReference type="EMBL" id="PXNQ02000010">
    <property type="protein sequence ID" value="RNF33571.1"/>
    <property type="molecule type" value="Genomic_DNA"/>
</dbReference>
<organism evidence="5 6">
    <name type="scientific">Paracoccus methylarcula</name>
    <dbReference type="NCBI Taxonomy" id="72022"/>
    <lineage>
        <taxon>Bacteria</taxon>
        <taxon>Pseudomonadati</taxon>
        <taxon>Pseudomonadota</taxon>
        <taxon>Alphaproteobacteria</taxon>
        <taxon>Rhodobacterales</taxon>
        <taxon>Paracoccaceae</taxon>
        <taxon>Paracoccus</taxon>
    </lineage>
</organism>
<evidence type="ECO:0000256" key="1">
    <source>
        <dbReference type="ARBA" id="ARBA00001933"/>
    </source>
</evidence>
<dbReference type="InterPro" id="IPR000277">
    <property type="entry name" value="Cys/Met-Metab_PyrdxlP-dep_enz"/>
</dbReference>
<dbReference type="Proteomes" id="UP000238137">
    <property type="component" value="Unassembled WGS sequence"/>
</dbReference>
<dbReference type="NCBIfam" id="NF004627">
    <property type="entry name" value="PRK05968.1"/>
    <property type="match status" value="1"/>
</dbReference>
<dbReference type="PANTHER" id="PTHR11808:SF80">
    <property type="entry name" value="CYSTATHIONINE GAMMA-LYASE"/>
    <property type="match status" value="1"/>
</dbReference>
<dbReference type="GO" id="GO:0016846">
    <property type="term" value="F:carbon-sulfur lyase activity"/>
    <property type="evidence" value="ECO:0007669"/>
    <property type="project" value="TreeGrafter"/>
</dbReference>
<evidence type="ECO:0000313" key="6">
    <source>
        <dbReference type="Proteomes" id="UP000238137"/>
    </source>
</evidence>
<comment type="caution">
    <text evidence="5">The sequence shown here is derived from an EMBL/GenBank/DDBJ whole genome shotgun (WGS) entry which is preliminary data.</text>
</comment>
<dbReference type="InterPro" id="IPR015422">
    <property type="entry name" value="PyrdxlP-dep_Trfase_small"/>
</dbReference>
<feature type="modified residue" description="N6-(pyridoxal phosphate)lysine" evidence="3">
    <location>
        <position position="204"/>
    </location>
</feature>
<dbReference type="GO" id="GO:0005737">
    <property type="term" value="C:cytoplasm"/>
    <property type="evidence" value="ECO:0007669"/>
    <property type="project" value="TreeGrafter"/>
</dbReference>
<dbReference type="PANTHER" id="PTHR11808">
    <property type="entry name" value="TRANS-SULFURATION ENZYME FAMILY MEMBER"/>
    <property type="match status" value="1"/>
</dbReference>
<dbReference type="SUPFAM" id="SSF53383">
    <property type="entry name" value="PLP-dependent transferases"/>
    <property type="match status" value="1"/>
</dbReference>
<accession>A0A3R7LGV8</accession>
<comment type="similarity">
    <text evidence="4">Belongs to the trans-sulfuration enzymes family.</text>
</comment>
<dbReference type="Gene3D" id="3.40.640.10">
    <property type="entry name" value="Type I PLP-dependent aspartate aminotransferase-like (Major domain)"/>
    <property type="match status" value="1"/>
</dbReference>
<dbReference type="Pfam" id="PF01053">
    <property type="entry name" value="Cys_Met_Meta_PP"/>
    <property type="match status" value="1"/>
</dbReference>
<name>A0A3R7LGV8_9RHOB</name>
<dbReference type="PIRSF" id="PIRSF001434">
    <property type="entry name" value="CGS"/>
    <property type="match status" value="1"/>
</dbReference>
<proteinExistence type="inferred from homology"/>
<dbReference type="InterPro" id="IPR015424">
    <property type="entry name" value="PyrdxlP-dep_Trfase"/>
</dbReference>
<dbReference type="InterPro" id="IPR015421">
    <property type="entry name" value="PyrdxlP-dep_Trfase_major"/>
</dbReference>
<dbReference type="GO" id="GO:0030170">
    <property type="term" value="F:pyridoxal phosphate binding"/>
    <property type="evidence" value="ECO:0007669"/>
    <property type="project" value="InterPro"/>
</dbReference>
<evidence type="ECO:0008006" key="7">
    <source>
        <dbReference type="Google" id="ProtNLM"/>
    </source>
</evidence>
<dbReference type="GO" id="GO:0019346">
    <property type="term" value="P:transsulfuration"/>
    <property type="evidence" value="ECO:0007669"/>
    <property type="project" value="InterPro"/>
</dbReference>
<dbReference type="AlphaFoldDB" id="A0A3R7LGV8"/>
<keyword evidence="6" id="KW-1185">Reference proteome</keyword>
<dbReference type="RefSeq" id="WP_106692300.1">
    <property type="nucleotide sequence ID" value="NZ_PXNQ02000010.1"/>
</dbReference>
<reference evidence="5" key="1">
    <citation type="submission" date="2018-05" db="EMBL/GenBank/DDBJ databases">
        <title>Reclassification of Methylarcula marina and Methylarcula terricola as Paracoccus methylarcula sp.nov., comb.nov. and Paracoccus terricola comb.nov.</title>
        <authorList>
            <person name="Shmareva M.N."/>
            <person name="Doronina N.V."/>
            <person name="Vasilenko O.V."/>
            <person name="Tarlachkov S.V."/>
            <person name="Trotsenko Y.A."/>
        </authorList>
    </citation>
    <scope>NUCLEOTIDE SEQUENCE [LARGE SCALE GENOMIC DNA]</scope>
    <source>
        <strain evidence="5">VKM B-2159</strain>
    </source>
</reference>
<comment type="cofactor">
    <cofactor evidence="1 4">
        <name>pyridoxal 5'-phosphate</name>
        <dbReference type="ChEBI" id="CHEBI:597326"/>
    </cofactor>
</comment>
<dbReference type="OrthoDB" id="9805807at2"/>
<evidence type="ECO:0000256" key="3">
    <source>
        <dbReference type="PIRSR" id="PIRSR001434-2"/>
    </source>
</evidence>
<dbReference type="FunFam" id="3.40.640.10:FF:000046">
    <property type="entry name" value="Cystathionine gamma-lyase"/>
    <property type="match status" value="1"/>
</dbReference>
<dbReference type="Gene3D" id="3.90.1150.10">
    <property type="entry name" value="Aspartate Aminotransferase, domain 1"/>
    <property type="match status" value="1"/>
</dbReference>
<sequence length="383" mass="41749">MTNDETKLATLLTTPAAGHGTVTPPIVQTSLFTFEDYDGLVARMAGQSDAPIYTRVQNPTVAEFERLMAQAEGGEAAIGFASGMGAIAAAILAFVQPGQRIACVEHVYADTYRLLERMVRPMGIDIDYHPIGAFEDQPDLLKGYALAYLESPNSLVMQVMDLQRVAGYALRHGVVTMTDNSWATPVFQRPFTLGIDLVLHSASKYIGGHSDTVAGVVIGSAAHIARIRDLTLPLLGAKLAPFEAFLLTRSLRTLHLRMERHQATADHFLDRLRQEPLVHRIHSPGPDAVPGLTGRAGLMSLEFDPGVDIPRFCNALRIFRLGVSWGGFESLALPAQASLSQAGQHNSMQRFGVSPHLLRLSLGLEDPEDLWRDFHQALQQGIA</sequence>
<protein>
    <recommendedName>
        <fullName evidence="7">Aminotransferase class I/II-fold pyridoxal phosphate-dependent enzyme</fullName>
    </recommendedName>
</protein>
<keyword evidence="2 3" id="KW-0663">Pyridoxal phosphate</keyword>
<gene>
    <name evidence="5" type="ORF">A7A09_015780</name>
</gene>
<evidence type="ECO:0000256" key="2">
    <source>
        <dbReference type="ARBA" id="ARBA00022898"/>
    </source>
</evidence>
<evidence type="ECO:0000256" key="4">
    <source>
        <dbReference type="RuleBase" id="RU362118"/>
    </source>
</evidence>